<reference evidence="3 4" key="1">
    <citation type="journal article" date="2018" name="Genet. Mol. Biol.">
        <title>The genome sequence of Dyella jiangningensis FCAV SCS01 from a lignocellulose-decomposing microbial consortium metagenome reveals potential for biotechnological applications.</title>
        <authorList>
            <person name="Desiderato J.G."/>
            <person name="Alvarenga D.O."/>
            <person name="Constancio M.T.L."/>
            <person name="Alves L.M.C."/>
            <person name="Varani A.M."/>
        </authorList>
    </citation>
    <scope>NUCLEOTIDE SEQUENCE [LARGE SCALE GENOMIC DNA]</scope>
    <source>
        <strain evidence="3 4">FCAV SCS01</strain>
    </source>
</reference>
<dbReference type="OrthoDB" id="9805159at2"/>
<dbReference type="PANTHER" id="PTHR10357">
    <property type="entry name" value="ALPHA-AMYLASE FAMILY MEMBER"/>
    <property type="match status" value="1"/>
</dbReference>
<dbReference type="Proteomes" id="UP000248926">
    <property type="component" value="Unassembled WGS sequence"/>
</dbReference>
<gene>
    <name evidence="3" type="ORF">CA260_10530</name>
</gene>
<feature type="chain" id="PRO_5016442593" evidence="1">
    <location>
        <begin position="25"/>
        <end position="526"/>
    </location>
</feature>
<evidence type="ECO:0000313" key="4">
    <source>
        <dbReference type="Proteomes" id="UP000248926"/>
    </source>
</evidence>
<keyword evidence="4" id="KW-1185">Reference proteome</keyword>
<evidence type="ECO:0000259" key="2">
    <source>
        <dbReference type="SMART" id="SM00642"/>
    </source>
</evidence>
<dbReference type="InterPro" id="IPR017853">
    <property type="entry name" value="GH"/>
</dbReference>
<dbReference type="SUPFAM" id="SSF51011">
    <property type="entry name" value="Glycosyl hydrolase domain"/>
    <property type="match status" value="1"/>
</dbReference>
<name>A0A328P807_9GAMM</name>
<proteinExistence type="predicted"/>
<keyword evidence="1" id="KW-0732">Signal</keyword>
<accession>A0A328P807</accession>
<dbReference type="RefSeq" id="WP_111982869.1">
    <property type="nucleotide sequence ID" value="NZ_NFZS01000001.1"/>
</dbReference>
<dbReference type="Gene3D" id="3.20.20.80">
    <property type="entry name" value="Glycosidases"/>
    <property type="match status" value="1"/>
</dbReference>
<evidence type="ECO:0000313" key="3">
    <source>
        <dbReference type="EMBL" id="RAO78229.1"/>
    </source>
</evidence>
<dbReference type="AlphaFoldDB" id="A0A328P807"/>
<dbReference type="Gene3D" id="3.90.400.10">
    <property type="entry name" value="Oligo-1,6-glucosidase, Domain 2"/>
    <property type="match status" value="1"/>
</dbReference>
<dbReference type="InterPro" id="IPR045857">
    <property type="entry name" value="O16G_dom_2"/>
</dbReference>
<dbReference type="Pfam" id="PF00128">
    <property type="entry name" value="Alpha-amylase"/>
    <property type="match status" value="1"/>
</dbReference>
<comment type="caution">
    <text evidence="3">The sequence shown here is derived from an EMBL/GenBank/DDBJ whole genome shotgun (WGS) entry which is preliminary data.</text>
</comment>
<dbReference type="EMBL" id="NFZS01000001">
    <property type="protein sequence ID" value="RAO78229.1"/>
    <property type="molecule type" value="Genomic_DNA"/>
</dbReference>
<dbReference type="GO" id="GO:0005975">
    <property type="term" value="P:carbohydrate metabolic process"/>
    <property type="evidence" value="ECO:0007669"/>
    <property type="project" value="InterPro"/>
</dbReference>
<feature type="signal peptide" evidence="1">
    <location>
        <begin position="1"/>
        <end position="24"/>
    </location>
</feature>
<organism evidence="3 4">
    <name type="scientific">Dyella jiangningensis</name>
    <dbReference type="NCBI Taxonomy" id="1379159"/>
    <lineage>
        <taxon>Bacteria</taxon>
        <taxon>Pseudomonadati</taxon>
        <taxon>Pseudomonadota</taxon>
        <taxon>Gammaproteobacteria</taxon>
        <taxon>Lysobacterales</taxon>
        <taxon>Rhodanobacteraceae</taxon>
        <taxon>Dyella</taxon>
    </lineage>
</organism>
<dbReference type="GO" id="GO:0016798">
    <property type="term" value="F:hydrolase activity, acting on glycosyl bonds"/>
    <property type="evidence" value="ECO:0007669"/>
    <property type="project" value="UniProtKB-KW"/>
</dbReference>
<sequence length="526" mass="58685">MKPARPLLAAFALLAALVGMFAQAATPPPPESQVYYQIFFRSFRDANGDHIGDLKGLASRLDYIRQLGATTILLTPLQPSPYYHNYFATEFKGIEPAYGTMDDYFAFIRAAHAQGLKVYLDQEFQYVAEGHPWWRDAVCKPESKYADYLLWKDAAHCEAEPFLNKAKWEGYDGRNIGIAMVNLSNPQVRQYFRDLLLYWTDPYGDGSGRDGVDGLRIDHMMDDLDHKGLQKNLFADFWTPIFQALKARRPALRILAEQADWGFGTAWLTDGHADAVFAFPLRGALVSLDKRQIVDTIRATDKATPAGKTQVIFLENHDVDRYMSEVHDDAAKARAGAAIALMLKGDPLIYYGQELGMRGMQPKNAGTSGGVPLTDAIGIPVREAFRWKADLDAAGSATWYRRNQHFWDARFNRSNDGVSLQEEESRPDSLYHWYVKLLALRHARPEIGGGEQRVLCDDGSAVLCVLREQGDRRTLLLVNLGRAAARPSLGSALPSGATWVDLLDNGKPGAADAMLEPMQVRILGSR</sequence>
<feature type="domain" description="Glycosyl hydrolase family 13 catalytic" evidence="2">
    <location>
        <begin position="37"/>
        <end position="386"/>
    </location>
</feature>
<dbReference type="SUPFAM" id="SSF51445">
    <property type="entry name" value="(Trans)glycosidases"/>
    <property type="match status" value="1"/>
</dbReference>
<dbReference type="InterPro" id="IPR006047">
    <property type="entry name" value="GH13_cat_dom"/>
</dbReference>
<evidence type="ECO:0000256" key="1">
    <source>
        <dbReference type="SAM" id="SignalP"/>
    </source>
</evidence>
<protein>
    <submittedName>
        <fullName evidence="3">Alpha-amylase</fullName>
    </submittedName>
</protein>
<dbReference type="SMART" id="SM00642">
    <property type="entry name" value="Aamy"/>
    <property type="match status" value="1"/>
</dbReference>